<organism evidence="7 8">
    <name type="scientific">Bifidobacterium breve</name>
    <dbReference type="NCBI Taxonomy" id="1685"/>
    <lineage>
        <taxon>Bacteria</taxon>
        <taxon>Bacillati</taxon>
        <taxon>Actinomycetota</taxon>
        <taxon>Actinomycetes</taxon>
        <taxon>Bifidobacteriales</taxon>
        <taxon>Bifidobacteriaceae</taxon>
        <taxon>Bifidobacterium</taxon>
    </lineage>
</organism>
<dbReference type="Gene3D" id="1.10.357.10">
    <property type="entry name" value="Tetracycline Repressor, domain 2"/>
    <property type="match status" value="1"/>
</dbReference>
<dbReference type="AlphaFoldDB" id="A0AAN1IIA3"/>
<evidence type="ECO:0000313" key="8">
    <source>
        <dbReference type="Proteomes" id="UP000232496"/>
    </source>
</evidence>
<dbReference type="PROSITE" id="PS50977">
    <property type="entry name" value="HTH_TETR_2"/>
    <property type="match status" value="1"/>
</dbReference>
<dbReference type="Pfam" id="PF00440">
    <property type="entry name" value="TetR_N"/>
    <property type="match status" value="1"/>
</dbReference>
<evidence type="ECO:0000256" key="4">
    <source>
        <dbReference type="ARBA" id="ARBA00023163"/>
    </source>
</evidence>
<evidence type="ECO:0000256" key="1">
    <source>
        <dbReference type="ARBA" id="ARBA00022491"/>
    </source>
</evidence>
<protein>
    <submittedName>
        <fullName evidence="7">Transcriptional regulator TetR family</fullName>
    </submittedName>
</protein>
<dbReference type="EMBL" id="CP023198">
    <property type="protein sequence ID" value="AUE19178.1"/>
    <property type="molecule type" value="Genomic_DNA"/>
</dbReference>
<proteinExistence type="predicted"/>
<feature type="domain" description="HTH tetR-type" evidence="6">
    <location>
        <begin position="17"/>
        <end position="77"/>
    </location>
</feature>
<dbReference type="SUPFAM" id="SSF46689">
    <property type="entry name" value="Homeodomain-like"/>
    <property type="match status" value="1"/>
</dbReference>
<dbReference type="InterPro" id="IPR009057">
    <property type="entry name" value="Homeodomain-like_sf"/>
</dbReference>
<dbReference type="PANTHER" id="PTHR30055">
    <property type="entry name" value="HTH-TYPE TRANSCRIPTIONAL REGULATOR RUTR"/>
    <property type="match status" value="1"/>
</dbReference>
<dbReference type="InterPro" id="IPR036271">
    <property type="entry name" value="Tet_transcr_reg_TetR-rel_C_sf"/>
</dbReference>
<dbReference type="RefSeq" id="WP_106621851.1">
    <property type="nucleotide sequence ID" value="NZ_CP021552.1"/>
</dbReference>
<dbReference type="SUPFAM" id="SSF48498">
    <property type="entry name" value="Tetracyclin repressor-like, C-terminal domain"/>
    <property type="match status" value="1"/>
</dbReference>
<evidence type="ECO:0000259" key="6">
    <source>
        <dbReference type="PROSITE" id="PS50977"/>
    </source>
</evidence>
<gene>
    <name evidence="7" type="ORF">DRBB29_1642</name>
</gene>
<evidence type="ECO:0000313" key="7">
    <source>
        <dbReference type="EMBL" id="AUE19178.1"/>
    </source>
</evidence>
<evidence type="ECO:0000256" key="5">
    <source>
        <dbReference type="PROSITE-ProRule" id="PRU00335"/>
    </source>
</evidence>
<evidence type="ECO:0000256" key="3">
    <source>
        <dbReference type="ARBA" id="ARBA00023125"/>
    </source>
</evidence>
<dbReference type="InterPro" id="IPR039538">
    <property type="entry name" value="BetI_C"/>
</dbReference>
<dbReference type="GO" id="GO:0003700">
    <property type="term" value="F:DNA-binding transcription factor activity"/>
    <property type="evidence" value="ECO:0007669"/>
    <property type="project" value="TreeGrafter"/>
</dbReference>
<keyword evidence="3 5" id="KW-0238">DNA-binding</keyword>
<sequence length="212" mass="23709">MAGKSAVDEQRHRPETEAKRRAILEAAVEVFGQKGSAKGTLEEVAEKAGMTRAGVLHHFGSKQRLLLETLIYRDSSDVADYSDHHMPSGLEMFRHLIKTTQMNQKRQGITRAYVTLSSESIVDGNVGYDYFRQRYANLRQDLVNALMDAGRLRDVEVDEKNAANTAASILAAMDGLQLQWLLDPDEVDLSETTEYVIRSLVAQVFNPGKQIL</sequence>
<dbReference type="PANTHER" id="PTHR30055:SF234">
    <property type="entry name" value="HTH-TYPE TRANSCRIPTIONAL REGULATOR BETI"/>
    <property type="match status" value="1"/>
</dbReference>
<dbReference type="InterPro" id="IPR001647">
    <property type="entry name" value="HTH_TetR"/>
</dbReference>
<dbReference type="GO" id="GO:0000976">
    <property type="term" value="F:transcription cis-regulatory region binding"/>
    <property type="evidence" value="ECO:0007669"/>
    <property type="project" value="TreeGrafter"/>
</dbReference>
<evidence type="ECO:0000256" key="2">
    <source>
        <dbReference type="ARBA" id="ARBA00023015"/>
    </source>
</evidence>
<feature type="DNA-binding region" description="H-T-H motif" evidence="5">
    <location>
        <begin position="40"/>
        <end position="59"/>
    </location>
</feature>
<keyword evidence="2" id="KW-0805">Transcription regulation</keyword>
<dbReference type="Pfam" id="PF13977">
    <property type="entry name" value="TetR_C_6"/>
    <property type="match status" value="1"/>
</dbReference>
<keyword evidence="4" id="KW-0804">Transcription</keyword>
<dbReference type="Proteomes" id="UP000232496">
    <property type="component" value="Chromosome"/>
</dbReference>
<dbReference type="InterPro" id="IPR050109">
    <property type="entry name" value="HTH-type_TetR-like_transc_reg"/>
</dbReference>
<reference evidence="7 8" key="1">
    <citation type="submission" date="2017-09" db="EMBL/GenBank/DDBJ databases">
        <title>Comparative genomics and methylome analysis of the gut commensal Bifidobacterium breve.</title>
        <authorList>
            <person name="Bottacini F."/>
            <person name="Morrissey R."/>
            <person name="Roberts R.J."/>
            <person name="James K."/>
            <person name="van Breen J."/>
            <person name="Egan M."/>
            <person name="Lambert J."/>
            <person name="van Limpt K."/>
            <person name="Stanton C."/>
            <person name="Knol J."/>
            <person name="O' Connell Motherway M."/>
            <person name="van Sinderen D."/>
        </authorList>
    </citation>
    <scope>NUCLEOTIDE SEQUENCE [LARGE SCALE GENOMIC DNA]</scope>
    <source>
        <strain evidence="7 8">DRBB29</strain>
    </source>
</reference>
<dbReference type="PRINTS" id="PR00455">
    <property type="entry name" value="HTHTETR"/>
</dbReference>
<accession>A0AAN1IIA3</accession>
<name>A0AAN1IIA3_BIFBR</name>
<keyword evidence="1" id="KW-0678">Repressor</keyword>